<gene>
    <name evidence="2" type="ORF">NC799_11570</name>
</gene>
<protein>
    <submittedName>
        <fullName evidence="2">UPF0236 family protein</fullName>
    </submittedName>
</protein>
<evidence type="ECO:0000313" key="3">
    <source>
        <dbReference type="Proteomes" id="UP001145069"/>
    </source>
</evidence>
<reference evidence="2" key="1">
    <citation type="submission" date="2022-06" db="EMBL/GenBank/DDBJ databases">
        <title>Aquibacillus sp. a new bacterium isolated from soil saline samples.</title>
        <authorList>
            <person name="Galisteo C."/>
            <person name="De La Haba R."/>
            <person name="Sanchez-Porro C."/>
            <person name="Ventosa A."/>
        </authorList>
    </citation>
    <scope>NUCLEOTIDE SEQUENCE</scope>
    <source>
        <strain evidence="2">3ASR75-54</strain>
    </source>
</reference>
<dbReference type="Pfam" id="PF06782">
    <property type="entry name" value="UPF0236"/>
    <property type="match status" value="1"/>
</dbReference>
<keyword evidence="3" id="KW-1185">Reference proteome</keyword>
<evidence type="ECO:0000313" key="2">
    <source>
        <dbReference type="EMBL" id="MDC3417535.1"/>
    </source>
</evidence>
<comment type="caution">
    <text evidence="2">The sequence shown here is derived from an EMBL/GenBank/DDBJ whole genome shotgun (WGS) entry which is preliminary data.</text>
</comment>
<dbReference type="InterPro" id="IPR009620">
    <property type="entry name" value="UPF0236"/>
</dbReference>
<accession>A0A9X4AGQ6</accession>
<sequence>MISSRPYKEKSLKNAATYQGWEMNGKRAKLVEKRHFIHRGKLLFWEEFEQYLMDTYEYDPTRHQLVINGDGAKWITSCRDYFQHNATFVIDRFHIARDIQSIF</sequence>
<dbReference type="Proteomes" id="UP001145069">
    <property type="component" value="Unassembled WGS sequence"/>
</dbReference>
<proteinExistence type="inferred from homology"/>
<evidence type="ECO:0000256" key="1">
    <source>
        <dbReference type="ARBA" id="ARBA00006539"/>
    </source>
</evidence>
<dbReference type="AlphaFoldDB" id="A0A9X4AGQ6"/>
<dbReference type="EMBL" id="JAMQKC010000010">
    <property type="protein sequence ID" value="MDC3417535.1"/>
    <property type="molecule type" value="Genomic_DNA"/>
</dbReference>
<name>A0A9X4AGQ6_9BACI</name>
<dbReference type="RefSeq" id="WP_272446604.1">
    <property type="nucleotide sequence ID" value="NZ_JAMQKC010000010.1"/>
</dbReference>
<comment type="similarity">
    <text evidence="1">Belongs to the UPF0236 family.</text>
</comment>
<organism evidence="2 3">
    <name type="scientific">Aquibacillus salsiterrae</name>
    <dbReference type="NCBI Taxonomy" id="2950439"/>
    <lineage>
        <taxon>Bacteria</taxon>
        <taxon>Bacillati</taxon>
        <taxon>Bacillota</taxon>
        <taxon>Bacilli</taxon>
        <taxon>Bacillales</taxon>
        <taxon>Bacillaceae</taxon>
        <taxon>Aquibacillus</taxon>
    </lineage>
</organism>